<feature type="non-terminal residue" evidence="3">
    <location>
        <position position="522"/>
    </location>
</feature>
<evidence type="ECO:0000256" key="2">
    <source>
        <dbReference type="SAM" id="MobiDB-lite"/>
    </source>
</evidence>
<feature type="coiled-coil region" evidence="1">
    <location>
        <begin position="334"/>
        <end position="501"/>
    </location>
</feature>
<feature type="region of interest" description="Disordered" evidence="2">
    <location>
        <begin position="80"/>
        <end position="118"/>
    </location>
</feature>
<dbReference type="Proteomes" id="UP000626109">
    <property type="component" value="Unassembled WGS sequence"/>
</dbReference>
<organism evidence="3 4">
    <name type="scientific">Polarella glacialis</name>
    <name type="common">Dinoflagellate</name>
    <dbReference type="NCBI Taxonomy" id="89957"/>
    <lineage>
        <taxon>Eukaryota</taxon>
        <taxon>Sar</taxon>
        <taxon>Alveolata</taxon>
        <taxon>Dinophyceae</taxon>
        <taxon>Suessiales</taxon>
        <taxon>Suessiaceae</taxon>
        <taxon>Polarella</taxon>
    </lineage>
</organism>
<reference evidence="3" key="1">
    <citation type="submission" date="2021-02" db="EMBL/GenBank/DDBJ databases">
        <authorList>
            <person name="Dougan E. K."/>
            <person name="Rhodes N."/>
            <person name="Thang M."/>
            <person name="Chan C."/>
        </authorList>
    </citation>
    <scope>NUCLEOTIDE SEQUENCE</scope>
</reference>
<evidence type="ECO:0000313" key="4">
    <source>
        <dbReference type="Proteomes" id="UP000626109"/>
    </source>
</evidence>
<keyword evidence="1" id="KW-0175">Coiled coil</keyword>
<sequence length="522" mass="58363">AAERQVALLEQRRQQNGDESRRRSKLVVGMQQMLKTHVADARSQLQQLRREAKDELGQFQRHCQVQVEDCVRRLKERQGLTHAEESDAQRKRDNALKRSSDLEKQLAAAERESKELEQELQQLRLNEAAQEEERAGLGKALRSHSRNVERVLSAVAAALPCGPNLETAKARLMAADGLTSPGFSDVLALLQNELESAFERARAAAAQAERERAEGRSRAQAQSEAALAVSVKAEASSELAQLQARQSRLADELQHRKASAKDRAELRAARLAELGIEASEQEFLLEAAEHRARSEEAEAERLSAKLHAATTSSDAKEAALAVAEVAAEPLRQRLRDVLDEVGELERRFDLEKAERERIWEGRAESEAKAQVAHAQAVEERLQEEARQARLELSALETAELSALETSEAQAAQIRQRLAQSQAELEDTHCNRQRLEASVQAVEAEEEKGRRALEAAERRLADAQKARRAELEELDSRRARLRESQELELDELRRSKEQELSQARSVLHQSLSSISAIGDEEGL</sequence>
<feature type="compositionally biased region" description="Basic and acidic residues" evidence="2">
    <location>
        <begin position="80"/>
        <end position="117"/>
    </location>
</feature>
<dbReference type="EMBL" id="CAJNNW010030571">
    <property type="protein sequence ID" value="CAE8703801.1"/>
    <property type="molecule type" value="Genomic_DNA"/>
</dbReference>
<feature type="coiled-coil region" evidence="1">
    <location>
        <begin position="187"/>
        <end position="252"/>
    </location>
</feature>
<evidence type="ECO:0000256" key="1">
    <source>
        <dbReference type="SAM" id="Coils"/>
    </source>
</evidence>
<gene>
    <name evidence="3" type="ORF">PGLA2088_LOCUS32967</name>
</gene>
<dbReference type="AlphaFoldDB" id="A0A813KGD4"/>
<proteinExistence type="predicted"/>
<comment type="caution">
    <text evidence="3">The sequence shown here is derived from an EMBL/GenBank/DDBJ whole genome shotgun (WGS) entry which is preliminary data.</text>
</comment>
<name>A0A813KGD4_POLGL</name>
<evidence type="ECO:0000313" key="3">
    <source>
        <dbReference type="EMBL" id="CAE8703801.1"/>
    </source>
</evidence>
<accession>A0A813KGD4</accession>
<protein>
    <submittedName>
        <fullName evidence="3">Uncharacterized protein</fullName>
    </submittedName>
</protein>